<feature type="non-terminal residue" evidence="2">
    <location>
        <position position="1"/>
    </location>
</feature>
<feature type="region of interest" description="Disordered" evidence="1">
    <location>
        <begin position="54"/>
        <end position="103"/>
    </location>
</feature>
<protein>
    <submittedName>
        <fullName evidence="2">Uncharacterized protein</fullName>
    </submittedName>
</protein>
<feature type="compositionally biased region" description="Low complexity" evidence="1">
    <location>
        <begin position="89"/>
        <end position="103"/>
    </location>
</feature>
<evidence type="ECO:0000256" key="1">
    <source>
        <dbReference type="SAM" id="MobiDB-lite"/>
    </source>
</evidence>
<feature type="non-terminal residue" evidence="2">
    <location>
        <position position="103"/>
    </location>
</feature>
<sequence length="103" mass="11056">DGLRKSSSLHDLSSDNKEMTVGLGASRFLSRSGDQLNLLNRTFSLTKMYPDSLPPSLPINPHFTGSNRTWSRTGQSAPQTLLTPKKQVSSLSSTSSTSSATSV</sequence>
<feature type="compositionally biased region" description="Polar residues" evidence="1">
    <location>
        <begin position="63"/>
        <end position="88"/>
    </location>
</feature>
<name>A0A0B6ZAZ4_9EUPU</name>
<accession>A0A0B6ZAZ4</accession>
<dbReference type="AlphaFoldDB" id="A0A0B6ZAZ4"/>
<organism evidence="2">
    <name type="scientific">Arion vulgaris</name>
    <dbReference type="NCBI Taxonomy" id="1028688"/>
    <lineage>
        <taxon>Eukaryota</taxon>
        <taxon>Metazoa</taxon>
        <taxon>Spiralia</taxon>
        <taxon>Lophotrochozoa</taxon>
        <taxon>Mollusca</taxon>
        <taxon>Gastropoda</taxon>
        <taxon>Heterobranchia</taxon>
        <taxon>Euthyneura</taxon>
        <taxon>Panpulmonata</taxon>
        <taxon>Eupulmonata</taxon>
        <taxon>Stylommatophora</taxon>
        <taxon>Helicina</taxon>
        <taxon>Arionoidea</taxon>
        <taxon>Arionidae</taxon>
        <taxon>Arion</taxon>
    </lineage>
</organism>
<evidence type="ECO:0000313" key="2">
    <source>
        <dbReference type="EMBL" id="CEK65592.1"/>
    </source>
</evidence>
<proteinExistence type="predicted"/>
<dbReference type="EMBL" id="HACG01018727">
    <property type="protein sequence ID" value="CEK65592.1"/>
    <property type="molecule type" value="Transcribed_RNA"/>
</dbReference>
<gene>
    <name evidence="2" type="primary">ORF55550</name>
</gene>
<reference evidence="2" key="1">
    <citation type="submission" date="2014-12" db="EMBL/GenBank/DDBJ databases">
        <title>Insight into the proteome of Arion vulgaris.</title>
        <authorList>
            <person name="Aradska J."/>
            <person name="Bulat T."/>
            <person name="Smidak R."/>
            <person name="Sarate P."/>
            <person name="Gangsoo J."/>
            <person name="Sialana F."/>
            <person name="Bilban M."/>
            <person name="Lubec G."/>
        </authorList>
    </citation>
    <scope>NUCLEOTIDE SEQUENCE</scope>
    <source>
        <tissue evidence="2">Skin</tissue>
    </source>
</reference>